<evidence type="ECO:0000313" key="5">
    <source>
        <dbReference type="EMBL" id="SAL32961.1"/>
    </source>
</evidence>
<name>A0A158GMC6_9BURK</name>
<keyword evidence="2" id="KW-1133">Transmembrane helix</keyword>
<reference evidence="5 6" key="1">
    <citation type="submission" date="2016-01" db="EMBL/GenBank/DDBJ databases">
        <authorList>
            <person name="Oliw E.H."/>
        </authorList>
    </citation>
    <scope>NUCLEOTIDE SEQUENCE [LARGE SCALE GENOMIC DNA]</scope>
    <source>
        <strain evidence="5">LMG 27134</strain>
    </source>
</reference>
<dbReference type="PANTHER" id="PTHR30469">
    <property type="entry name" value="MULTIDRUG RESISTANCE PROTEIN MDTA"/>
    <property type="match status" value="1"/>
</dbReference>
<dbReference type="Proteomes" id="UP000054683">
    <property type="component" value="Unassembled WGS sequence"/>
</dbReference>
<feature type="domain" description="Multidrug resistance protein MdtA-like barrel-sandwich hybrid" evidence="3">
    <location>
        <begin position="89"/>
        <end position="208"/>
    </location>
</feature>
<dbReference type="SUPFAM" id="SSF111369">
    <property type="entry name" value="HlyD-like secretion proteins"/>
    <property type="match status" value="1"/>
</dbReference>
<evidence type="ECO:0000313" key="6">
    <source>
        <dbReference type="Proteomes" id="UP000054683"/>
    </source>
</evidence>
<feature type="domain" description="CusB-like beta-barrel" evidence="4">
    <location>
        <begin position="218"/>
        <end position="293"/>
    </location>
</feature>
<proteinExistence type="inferred from homology"/>
<sequence length="395" mass="42483">MTTTTTRITTTTSAPGNRRLRKRMTVMLILICLLFGLLVAFNIVKTKMIAKYMATYANAPVTVSATRATYQTWQPRIAAVGNIRAAQGVEVTTEVAGLVRQVNFKSGEVKAGQVLVRLTDDADVAQLQSLKAAADLAQTIYNRDKAQYEFKAIAKATLDADAADLRGKNAQVAQQQAVLDKKTIRAPFSGRLGITKINPGQYLNPGDAIVTLQALEPVYADFHVPQEQLGKLALGQAITVDSGAHGEKTRLGTITSIDPKVDSATRQVQVEARVDNHDQKLLPGMYANVEIEAGTTERYLTLPQTALTYNSYGATVFVVKPGTQPDEKGKVLPVAEQVFVTPGATRGDQVAILTGVPDDTQVVTSGQMKLKNGTQLLIDNSANPANDANPTPQDH</sequence>
<dbReference type="Gene3D" id="1.10.287.470">
    <property type="entry name" value="Helix hairpin bin"/>
    <property type="match status" value="1"/>
</dbReference>
<dbReference type="PANTHER" id="PTHR30469:SF11">
    <property type="entry name" value="BLL4320 PROTEIN"/>
    <property type="match status" value="1"/>
</dbReference>
<dbReference type="InterPro" id="IPR058625">
    <property type="entry name" value="MdtA-like_BSH"/>
</dbReference>
<evidence type="ECO:0000256" key="2">
    <source>
        <dbReference type="SAM" id="Phobius"/>
    </source>
</evidence>
<dbReference type="InterPro" id="IPR006143">
    <property type="entry name" value="RND_pump_MFP"/>
</dbReference>
<dbReference type="Pfam" id="PF25917">
    <property type="entry name" value="BSH_RND"/>
    <property type="match status" value="1"/>
</dbReference>
<dbReference type="Pfam" id="PF25954">
    <property type="entry name" value="Beta-barrel_RND_2"/>
    <property type="match status" value="1"/>
</dbReference>
<dbReference type="NCBIfam" id="TIGR01730">
    <property type="entry name" value="RND_mfp"/>
    <property type="match status" value="1"/>
</dbReference>
<evidence type="ECO:0000256" key="1">
    <source>
        <dbReference type="ARBA" id="ARBA00009477"/>
    </source>
</evidence>
<dbReference type="EMBL" id="FCOK02000016">
    <property type="protein sequence ID" value="SAL32961.1"/>
    <property type="molecule type" value="Genomic_DNA"/>
</dbReference>
<gene>
    <name evidence="5" type="ORF">AWB69_02912</name>
</gene>
<dbReference type="InterPro" id="IPR058792">
    <property type="entry name" value="Beta-barrel_RND_2"/>
</dbReference>
<dbReference type="Gene3D" id="2.40.30.170">
    <property type="match status" value="1"/>
</dbReference>
<feature type="transmembrane region" description="Helical" evidence="2">
    <location>
        <begin position="24"/>
        <end position="44"/>
    </location>
</feature>
<evidence type="ECO:0000259" key="3">
    <source>
        <dbReference type="Pfam" id="PF25917"/>
    </source>
</evidence>
<comment type="similarity">
    <text evidence="1">Belongs to the membrane fusion protein (MFP) (TC 8.A.1) family.</text>
</comment>
<dbReference type="Gene3D" id="2.40.420.20">
    <property type="match status" value="1"/>
</dbReference>
<dbReference type="Gene3D" id="2.40.50.100">
    <property type="match status" value="1"/>
</dbReference>
<dbReference type="GO" id="GO:0015562">
    <property type="term" value="F:efflux transmembrane transporter activity"/>
    <property type="evidence" value="ECO:0007669"/>
    <property type="project" value="TreeGrafter"/>
</dbReference>
<keyword evidence="2" id="KW-0812">Transmembrane</keyword>
<dbReference type="AlphaFoldDB" id="A0A158GMC6"/>
<organism evidence="5 6">
    <name type="scientific">Caballeronia udeis</name>
    <dbReference type="NCBI Taxonomy" id="1232866"/>
    <lineage>
        <taxon>Bacteria</taxon>
        <taxon>Pseudomonadati</taxon>
        <taxon>Pseudomonadota</taxon>
        <taxon>Betaproteobacteria</taxon>
        <taxon>Burkholderiales</taxon>
        <taxon>Burkholderiaceae</taxon>
        <taxon>Caballeronia</taxon>
    </lineage>
</organism>
<dbReference type="FunFam" id="2.40.30.170:FF:000010">
    <property type="entry name" value="Efflux RND transporter periplasmic adaptor subunit"/>
    <property type="match status" value="1"/>
</dbReference>
<protein>
    <submittedName>
        <fullName evidence="5">RND family efflux transporter MFP subunit</fullName>
    </submittedName>
</protein>
<accession>A0A158GMC6</accession>
<evidence type="ECO:0000259" key="4">
    <source>
        <dbReference type="Pfam" id="PF25954"/>
    </source>
</evidence>
<keyword evidence="2" id="KW-0472">Membrane</keyword>
<dbReference type="GO" id="GO:1990281">
    <property type="term" value="C:efflux pump complex"/>
    <property type="evidence" value="ECO:0007669"/>
    <property type="project" value="TreeGrafter"/>
</dbReference>